<keyword evidence="11" id="KW-1185">Reference proteome</keyword>
<feature type="compositionally biased region" description="Basic and acidic residues" evidence="7">
    <location>
        <begin position="566"/>
        <end position="575"/>
    </location>
</feature>
<feature type="region of interest" description="Disordered" evidence="7">
    <location>
        <begin position="545"/>
        <end position="586"/>
    </location>
</feature>
<dbReference type="PROSITE" id="PS00383">
    <property type="entry name" value="TYR_PHOSPHATASE_1"/>
    <property type="match status" value="1"/>
</dbReference>
<evidence type="ECO:0000256" key="1">
    <source>
        <dbReference type="ARBA" id="ARBA00007315"/>
    </source>
</evidence>
<dbReference type="SMART" id="SM00195">
    <property type="entry name" value="DSPc"/>
    <property type="match status" value="1"/>
</dbReference>
<evidence type="ECO:0000256" key="4">
    <source>
        <dbReference type="ARBA" id="ARBA00022801"/>
    </source>
</evidence>
<dbReference type="InterPro" id="IPR000340">
    <property type="entry name" value="Dual-sp_phosphatase_cat-dom"/>
</dbReference>
<dbReference type="FunFam" id="3.90.190.10:FF:000006">
    <property type="entry name" value="Dual specificity protein phosphatase CDC14B"/>
    <property type="match status" value="1"/>
</dbReference>
<evidence type="ECO:0000313" key="11">
    <source>
        <dbReference type="Proteomes" id="UP001168821"/>
    </source>
</evidence>
<evidence type="ECO:0000259" key="8">
    <source>
        <dbReference type="PROSITE" id="PS50054"/>
    </source>
</evidence>
<evidence type="ECO:0000256" key="5">
    <source>
        <dbReference type="ARBA" id="ARBA00022912"/>
    </source>
</evidence>
<dbReference type="SUPFAM" id="SSF52799">
    <property type="entry name" value="(Phosphotyrosine protein) phosphatases II"/>
    <property type="match status" value="2"/>
</dbReference>
<evidence type="ECO:0000256" key="3">
    <source>
        <dbReference type="ARBA" id="ARBA00022618"/>
    </source>
</evidence>
<gene>
    <name evidence="10" type="ORF">Zmor_003506</name>
</gene>
<dbReference type="InterPro" id="IPR044506">
    <property type="entry name" value="CDC14_C"/>
</dbReference>
<dbReference type="InterPro" id="IPR029021">
    <property type="entry name" value="Prot-tyrosine_phosphatase-like"/>
</dbReference>
<dbReference type="PANTHER" id="PTHR23339">
    <property type="entry name" value="TYROSINE SPECIFIC PROTEIN PHOSPHATASE AND DUAL SPECIFICITY PROTEIN PHOSPHATASE"/>
    <property type="match status" value="1"/>
</dbReference>
<keyword evidence="3" id="KW-0132">Cell division</keyword>
<reference evidence="10" key="1">
    <citation type="journal article" date="2023" name="G3 (Bethesda)">
        <title>Whole genome assemblies of Zophobas morio and Tenebrio molitor.</title>
        <authorList>
            <person name="Kaur S."/>
            <person name="Stinson S.A."/>
            <person name="diCenzo G.C."/>
        </authorList>
    </citation>
    <scope>NUCLEOTIDE SEQUENCE</scope>
    <source>
        <strain evidence="10">QUZm001</strain>
    </source>
</reference>
<dbReference type="Pfam" id="PF14671">
    <property type="entry name" value="DSPn"/>
    <property type="match status" value="1"/>
</dbReference>
<organism evidence="10 11">
    <name type="scientific">Zophobas morio</name>
    <dbReference type="NCBI Taxonomy" id="2755281"/>
    <lineage>
        <taxon>Eukaryota</taxon>
        <taxon>Metazoa</taxon>
        <taxon>Ecdysozoa</taxon>
        <taxon>Arthropoda</taxon>
        <taxon>Hexapoda</taxon>
        <taxon>Insecta</taxon>
        <taxon>Pterygota</taxon>
        <taxon>Neoptera</taxon>
        <taxon>Endopterygota</taxon>
        <taxon>Coleoptera</taxon>
        <taxon>Polyphaga</taxon>
        <taxon>Cucujiformia</taxon>
        <taxon>Tenebrionidae</taxon>
        <taxon>Zophobas</taxon>
    </lineage>
</organism>
<evidence type="ECO:0000313" key="10">
    <source>
        <dbReference type="EMBL" id="KAJ3640191.1"/>
    </source>
</evidence>
<feature type="domain" description="Tyrosine specific protein phosphatases" evidence="9">
    <location>
        <begin position="263"/>
        <end position="325"/>
    </location>
</feature>
<comment type="caution">
    <text evidence="10">The sequence shown here is derived from an EMBL/GenBank/DDBJ whole genome shotgun (WGS) entry which is preliminary data.</text>
</comment>
<dbReference type="EC" id="3.1.3.48" evidence="2"/>
<evidence type="ECO:0000256" key="2">
    <source>
        <dbReference type="ARBA" id="ARBA00013064"/>
    </source>
</evidence>
<dbReference type="GO" id="GO:0051301">
    <property type="term" value="P:cell division"/>
    <property type="evidence" value="ECO:0007669"/>
    <property type="project" value="UniProtKB-KW"/>
</dbReference>
<dbReference type="PROSITE" id="PS50054">
    <property type="entry name" value="TYR_PHOSPHATASE_DUAL"/>
    <property type="match status" value="1"/>
</dbReference>
<dbReference type="Pfam" id="PF00782">
    <property type="entry name" value="DSPc"/>
    <property type="match status" value="1"/>
</dbReference>
<dbReference type="InterPro" id="IPR000387">
    <property type="entry name" value="Tyr_Pase_dom"/>
</dbReference>
<proteinExistence type="inferred from homology"/>
<dbReference type="CDD" id="cd17657">
    <property type="entry name" value="CDC14_N"/>
    <property type="match status" value="1"/>
</dbReference>
<dbReference type="PROSITE" id="PS50056">
    <property type="entry name" value="TYR_PHOSPHATASE_2"/>
    <property type="match status" value="1"/>
</dbReference>
<name>A0AA38M1N3_9CUCU</name>
<dbReference type="CDD" id="cd14499">
    <property type="entry name" value="CDC14_C"/>
    <property type="match status" value="1"/>
</dbReference>
<evidence type="ECO:0000259" key="9">
    <source>
        <dbReference type="PROSITE" id="PS50056"/>
    </source>
</evidence>
<dbReference type="Proteomes" id="UP001168821">
    <property type="component" value="Unassembled WGS sequence"/>
</dbReference>
<evidence type="ECO:0000256" key="6">
    <source>
        <dbReference type="ARBA" id="ARBA00023306"/>
    </source>
</evidence>
<keyword evidence="4" id="KW-0378">Hydrolase</keyword>
<evidence type="ECO:0000256" key="7">
    <source>
        <dbReference type="SAM" id="MobiDB-lite"/>
    </source>
</evidence>
<dbReference type="InterPro" id="IPR050561">
    <property type="entry name" value="PTP"/>
</dbReference>
<dbReference type="EMBL" id="JALNTZ010000010">
    <property type="protein sequence ID" value="KAJ3640191.1"/>
    <property type="molecule type" value="Genomic_DNA"/>
</dbReference>
<keyword evidence="6" id="KW-0131">Cell cycle</keyword>
<dbReference type="InterPro" id="IPR020422">
    <property type="entry name" value="TYR_PHOSPHATASE_DUAL_dom"/>
</dbReference>
<dbReference type="InterPro" id="IPR016130">
    <property type="entry name" value="Tyr_Pase_AS"/>
</dbReference>
<protein>
    <recommendedName>
        <fullName evidence="2">protein-tyrosine-phosphatase</fullName>
        <ecNumber evidence="2">3.1.3.48</ecNumber>
    </recommendedName>
</protein>
<comment type="similarity">
    <text evidence="1">Belongs to the protein-tyrosine phosphatase family. Non-receptor class CDC14 subfamily.</text>
</comment>
<dbReference type="AlphaFoldDB" id="A0AA38M1N3"/>
<dbReference type="Gene3D" id="3.90.190.10">
    <property type="entry name" value="Protein tyrosine phosphatase superfamily"/>
    <property type="match status" value="2"/>
</dbReference>
<keyword evidence="5" id="KW-0904">Protein phosphatase</keyword>
<dbReference type="GO" id="GO:0004725">
    <property type="term" value="F:protein tyrosine phosphatase activity"/>
    <property type="evidence" value="ECO:0007669"/>
    <property type="project" value="UniProtKB-EC"/>
</dbReference>
<dbReference type="InterPro" id="IPR029260">
    <property type="entry name" value="DSPn"/>
</dbReference>
<feature type="domain" description="Tyrosine-protein phosphatase" evidence="8">
    <location>
        <begin position="179"/>
        <end position="339"/>
    </location>
</feature>
<sequence length="586" mass="66848">MEDLANILVNAAEFVPGRLYFVTINTYETPESTSCVHYFTMDEEHRYNSFYNDFGPLNLEVLYGYCRKLDESLADAALHSKKIVHYTGTNDQNRVNAAFLIGAYAVINLNFNPEEAYEVLNKGSKKDYIEFRDASIGQPYTLSLLDCLKAVKKALDHGFFDFNNFDSYEYRHYERVENGDSNWIVPEKFIAFCGPQDESAISSLFYPINTPEMYFPYFRYYNVTTIIRLNKKAYDSNRFVQEGFDHKDLFFIDGGIPDDRILNKFISICENASGAIAVHCKAGLGRTGTLIACYIMKHYKFTAQEAIGWIRICRPGSIIAHQQTWLLQKQKQLWAAGEEYRQKHKMSGPIKHKIGIYPNRSSMNNNKTKVNDNVTGIMKKVNSMEINDKDDFETEENEITQGDRLNEIKAQRAKAKQPLETNLTDCKVVRSKVIVNTSTSPVRDGRITTNTTKSTTSTTRVLTKRNELNESQTTRRCSQRKINASLLAIGKNKVPEAKCLPKKKENLSWLLKNGTMTHDTIAKCSSDNKIESTVKRCKRTLALEKDKASPHSVKVLRRSHGQTSKDSNKKNDGKLHLPSVKINKSI</sequence>
<accession>A0AA38M1N3</accession>